<dbReference type="PANTHER" id="PTHR31302">
    <property type="entry name" value="TRANSMEMBRANE PROTEIN WITH METALLOPHOSPHOESTERASE DOMAIN-RELATED"/>
    <property type="match status" value="1"/>
</dbReference>
<dbReference type="EMBL" id="JACCFW010000001">
    <property type="protein sequence ID" value="NYJ73386.1"/>
    <property type="molecule type" value="Genomic_DNA"/>
</dbReference>
<sequence length="318" mass="34003">MHPAARAATAATAAGAGALAWASLVERNWYAVRRATLPVLPPGATPVRVLHVSDLHLVPRQERRIAWVRGLASLEPDFVVNTGDNCSDLDAVPAVLRAMEPLLHLPGAFVLGSNDYFAPTAKNPLLYFNRSHPRGSESQADELPWRELVAGFTSGGWIDLTNARRSVTVRGLDLELVGVDDPHLGYDRYPAVAGPADPAADLTMGVLHAPYTHVLDAMAADGARVLLAGHTHGGQLCVPGYGALVTNCDLDRRRAKGVSRWWPGANGQRSTIAPCDAAWLEVSAGLGHNKYTPVRFACRPEATLLTLAPASWDSGRTL</sequence>
<evidence type="ECO:0000259" key="1">
    <source>
        <dbReference type="Pfam" id="PF00149"/>
    </source>
</evidence>
<dbReference type="InterPro" id="IPR004843">
    <property type="entry name" value="Calcineurin-like_PHP"/>
</dbReference>
<feature type="domain" description="Calcineurin-like phosphoesterase" evidence="1">
    <location>
        <begin position="48"/>
        <end position="233"/>
    </location>
</feature>
<dbReference type="GO" id="GO:0008758">
    <property type="term" value="F:UDP-2,3-diacylglucosamine hydrolase activity"/>
    <property type="evidence" value="ECO:0007669"/>
    <property type="project" value="TreeGrafter"/>
</dbReference>
<dbReference type="Pfam" id="PF00149">
    <property type="entry name" value="Metallophos"/>
    <property type="match status" value="1"/>
</dbReference>
<comment type="caution">
    <text evidence="2">The sequence shown here is derived from an EMBL/GenBank/DDBJ whole genome shotgun (WGS) entry which is preliminary data.</text>
</comment>
<dbReference type="Gene3D" id="3.60.21.10">
    <property type="match status" value="1"/>
</dbReference>
<keyword evidence="3" id="KW-1185">Reference proteome</keyword>
<keyword evidence="2" id="KW-0378">Hydrolase</keyword>
<dbReference type="GO" id="GO:0009245">
    <property type="term" value="P:lipid A biosynthetic process"/>
    <property type="evidence" value="ECO:0007669"/>
    <property type="project" value="TreeGrafter"/>
</dbReference>
<dbReference type="GO" id="GO:0016020">
    <property type="term" value="C:membrane"/>
    <property type="evidence" value="ECO:0007669"/>
    <property type="project" value="GOC"/>
</dbReference>
<name>A0A853D7M3_9MICO</name>
<dbReference type="AlphaFoldDB" id="A0A853D7M3"/>
<evidence type="ECO:0000313" key="2">
    <source>
        <dbReference type="EMBL" id="NYJ73386.1"/>
    </source>
</evidence>
<dbReference type="PANTHER" id="PTHR31302:SF20">
    <property type="entry name" value="CONSERVED PROTEIN"/>
    <property type="match status" value="1"/>
</dbReference>
<dbReference type="Proteomes" id="UP000571817">
    <property type="component" value="Unassembled WGS sequence"/>
</dbReference>
<evidence type="ECO:0000313" key="3">
    <source>
        <dbReference type="Proteomes" id="UP000571817"/>
    </source>
</evidence>
<dbReference type="SUPFAM" id="SSF56300">
    <property type="entry name" value="Metallo-dependent phosphatases"/>
    <property type="match status" value="1"/>
</dbReference>
<proteinExistence type="predicted"/>
<dbReference type="RefSeq" id="WP_179478617.1">
    <property type="nucleotide sequence ID" value="NZ_JACCFW010000001.1"/>
</dbReference>
<gene>
    <name evidence="2" type="ORF">HNR15_000349</name>
</gene>
<organism evidence="2 3">
    <name type="scientific">Allobranchiibius huperziae</name>
    <dbReference type="NCBI Taxonomy" id="1874116"/>
    <lineage>
        <taxon>Bacteria</taxon>
        <taxon>Bacillati</taxon>
        <taxon>Actinomycetota</taxon>
        <taxon>Actinomycetes</taxon>
        <taxon>Micrococcales</taxon>
        <taxon>Dermacoccaceae</taxon>
        <taxon>Allobranchiibius</taxon>
    </lineage>
</organism>
<reference evidence="2 3" key="1">
    <citation type="submission" date="2020-07" db="EMBL/GenBank/DDBJ databases">
        <title>Sequencing the genomes of 1000 actinobacteria strains.</title>
        <authorList>
            <person name="Klenk H.-P."/>
        </authorList>
    </citation>
    <scope>NUCLEOTIDE SEQUENCE [LARGE SCALE GENOMIC DNA]</scope>
    <source>
        <strain evidence="2 3">DSM 29531</strain>
    </source>
</reference>
<protein>
    <submittedName>
        <fullName evidence="2">Putative MPP superfamily phosphohydrolase</fullName>
    </submittedName>
</protein>
<dbReference type="InterPro" id="IPR029052">
    <property type="entry name" value="Metallo-depent_PP-like"/>
</dbReference>
<dbReference type="InterPro" id="IPR051158">
    <property type="entry name" value="Metallophosphoesterase_sf"/>
</dbReference>
<accession>A0A853D7M3</accession>